<dbReference type="Proteomes" id="UP000286921">
    <property type="component" value="Unassembled WGS sequence"/>
</dbReference>
<dbReference type="EMBL" id="BDHI01000022">
    <property type="protein sequence ID" value="GCB25750.1"/>
    <property type="molecule type" value="Genomic_DNA"/>
</dbReference>
<name>A0A401L2J1_ASPAW</name>
<organism evidence="1 2">
    <name type="scientific">Aspergillus awamori</name>
    <name type="common">Black koji mold</name>
    <dbReference type="NCBI Taxonomy" id="105351"/>
    <lineage>
        <taxon>Eukaryota</taxon>
        <taxon>Fungi</taxon>
        <taxon>Dikarya</taxon>
        <taxon>Ascomycota</taxon>
        <taxon>Pezizomycotina</taxon>
        <taxon>Eurotiomycetes</taxon>
        <taxon>Eurotiomycetidae</taxon>
        <taxon>Eurotiales</taxon>
        <taxon>Aspergillaceae</taxon>
        <taxon>Aspergillus</taxon>
    </lineage>
</organism>
<proteinExistence type="predicted"/>
<reference evidence="1 2" key="1">
    <citation type="submission" date="2016-09" db="EMBL/GenBank/DDBJ databases">
        <title>Aspergillus awamori IFM 58123T.</title>
        <authorList>
            <person name="Kusuya Y."/>
            <person name="Shimizu M."/>
            <person name="Takahashi H."/>
            <person name="Yaguchi T."/>
        </authorList>
    </citation>
    <scope>NUCLEOTIDE SEQUENCE [LARGE SCALE GENOMIC DNA]</scope>
    <source>
        <strain evidence="1 2">IFM 58123</strain>
    </source>
</reference>
<dbReference type="STRING" id="105351.A0A401L2J1"/>
<comment type="caution">
    <text evidence="1">The sequence shown here is derived from an EMBL/GenBank/DDBJ whole genome shotgun (WGS) entry which is preliminary data.</text>
</comment>
<keyword evidence="2" id="KW-1185">Reference proteome</keyword>
<accession>A0A401L2J1</accession>
<evidence type="ECO:0000313" key="1">
    <source>
        <dbReference type="EMBL" id="GCB25750.1"/>
    </source>
</evidence>
<sequence>MGSDDASGSNLSSPRYGFDFVVSTTQASINSGLKLWLAKGDHPVKYMYFLVDEYGNPTIEKTREELLVLSGGIDPFDIPAETSPDDPRVAKLTEIKFNVGLRMKMGLPPGIMPVNLPAVVTLGGSANNVGFRLFCSEFTIVQNTPGGWIPGRWDVWSQPPGEAWYFETTVNLMMISLNDSLDTKYLNDNPDIKAQLLEQLRNISGTAYSLQQLLFDLDTALLQTVPTIAGLPAGSPAEQVLLRSFILVYSKAAQEKGLPLLSITAVAQVPDPSPLQLTGFERQVSPLKKGDKPINNPTPQELEATTLDHLCATGHKPLPRQVPFDWNWVDINDVDSYSGTIAINRNTIAQYVLDAVLPNARDCCFDFDVKVTTDWLGRVYYDVWHYPGQEPQTARINSDGRKVIEVSYHDDAYDEDRWGAYYGDMRAVSDYTADVTFVNNTVTVRQYACIYINVNNMGARAGVNAYKMTVTDTYEISVDQYGGLQMQRTATDQNDESEDPNASGVANLFTGINNIVSDMKRDLAGLVAGNMKEVPFNELRSFVFPGSRVFTYQGARFSDYQDLVSAITYVEPRQGLETAKANSVFTLTYSSELMQNYLRGQVVSPEEKFEALQTAGGLSLLFSLDTAQAFHVIEEQNGTATGWEVKDLSSDLIRERFPDEEAVVSTFEVGQNVANGSISLAMAIAANGSDNLFVSLQNDSADTSWTNQPSWTHLPFDAVGDQPSAMTIASIFFAETPGLEQYLMVDIDRSQDSANKHIVRYYVSPSKSTGRYWTKHDVPVDIDSGAYQSCAGRKSKFDGVDGIYTSGHTASMPQLVYVPMINEWGTGPPLPIRLSLPGGQLPSAIAAARHDTSTGGNLYGTTDLYAISGDTLYRFPVDEQYDGAEAKALVSNSFLSSTTTLLSMTWQGVTTLWGRNGSNEVYYLSCMTSQAAEPGSWSTPVPILTGVEHIAAYMNRADGGNTIFAVSGQKLYRLIQASETMAKIWRPQEVNIQGPPKLKPQEIKSYTTTVNVGEPATNYMPVEGAQVAITAESHTPVYINGLYYVLGKSPTNVATDRRGSLTIVEATEDLKAATLSVSMAGSSELLVINPMDGPMEKIMSLDTNDTLRNTTIPEQTTAGGVVGTVPQVPLVPRSVSQEDSQRVAAILGRINEESTQTPAARAITGSPYRRWKHKHGRRVIPSNMFRSSLNDVAIAFGDLFRWFKSGLQAAWDFFWDSVSDAWHFIVKMGDKVYHALLDTAEAIVCAVEWLFDTIKTGITELIRFVEFLFEWDDIRRTKDVLHNIAKQGLQHFALDGLNSAKEGFNSSYQTAQNLLATWAGVASWDDLGHAAQVPAADSGTDPTENQTSASLLLATHFSNNASSMEILSTHNLLVRDDSQPLFDALLEAISEKGGVLSDIYQRLQGVAQKFKSQSVGEVIKEIAVILAQGLLSEVKVVFDALVDVLSALAQSALELLDTEIYIPVVSDILDLLGVRRMSLLDLFTWIAAVAFTVVHKIVYDQEPFPDNEHTDAIIAASDWEALRSAIEQGNKTQQRSTGSGKKLGASLKKTMFIACHATCGFTMFCGNFLSAFEAESPTGENPFSLPATIAKIVATGMQVGGDFLVPVYPVENTAVSTLSAVTGGLGILNGIFFSGAVQRRIAAPRSGFVGMLLNDGRATSSIIDTILIFPALFVTGWHFYELSGKPAGAERSAAIVGEVTNLILYITRISYAVAVNDPDETSKQIPIGIMAVSRVVASALQTAEAFLEISALEKKSLEALEEKDDAKAQ</sequence>
<gene>
    <name evidence="1" type="ORF">AAWM_08635</name>
</gene>
<evidence type="ECO:0000313" key="2">
    <source>
        <dbReference type="Proteomes" id="UP000286921"/>
    </source>
</evidence>
<protein>
    <submittedName>
        <fullName evidence="1">Uncharacterized protein</fullName>
    </submittedName>
</protein>